<keyword evidence="2" id="KW-1185">Reference proteome</keyword>
<evidence type="ECO:0000313" key="1">
    <source>
        <dbReference type="EMBL" id="CRK99090.1"/>
    </source>
</evidence>
<proteinExistence type="predicted"/>
<organism evidence="1 2">
    <name type="scientific">Clunio marinus</name>
    <dbReference type="NCBI Taxonomy" id="568069"/>
    <lineage>
        <taxon>Eukaryota</taxon>
        <taxon>Metazoa</taxon>
        <taxon>Ecdysozoa</taxon>
        <taxon>Arthropoda</taxon>
        <taxon>Hexapoda</taxon>
        <taxon>Insecta</taxon>
        <taxon>Pterygota</taxon>
        <taxon>Neoptera</taxon>
        <taxon>Endopterygota</taxon>
        <taxon>Diptera</taxon>
        <taxon>Nematocera</taxon>
        <taxon>Chironomoidea</taxon>
        <taxon>Chironomidae</taxon>
        <taxon>Clunio</taxon>
    </lineage>
</organism>
<sequence length="59" mass="6949">MRTLIRIDKNIHCSKRVLSISQNRICRFVDIFVLLQNNKGNELQFVVILDEMLSTNDDK</sequence>
<accession>A0A1J1IH43</accession>
<dbReference type="AlphaFoldDB" id="A0A1J1IH43"/>
<dbReference type="Proteomes" id="UP000183832">
    <property type="component" value="Unassembled WGS sequence"/>
</dbReference>
<name>A0A1J1IH43_9DIPT</name>
<reference evidence="1 2" key="1">
    <citation type="submission" date="2015-04" db="EMBL/GenBank/DDBJ databases">
        <authorList>
            <person name="Syromyatnikov M.Y."/>
            <person name="Popov V.N."/>
        </authorList>
    </citation>
    <scope>NUCLEOTIDE SEQUENCE [LARGE SCALE GENOMIC DNA]</scope>
</reference>
<gene>
    <name evidence="1" type="ORF">CLUMA_CG012459</name>
</gene>
<protein>
    <submittedName>
        <fullName evidence="1">CLUMA_CG012459, isoform A</fullName>
    </submittedName>
</protein>
<evidence type="ECO:0000313" key="2">
    <source>
        <dbReference type="Proteomes" id="UP000183832"/>
    </source>
</evidence>
<dbReference type="EMBL" id="CVRI01000048">
    <property type="protein sequence ID" value="CRK99090.1"/>
    <property type="molecule type" value="Genomic_DNA"/>
</dbReference>